<sequence>MSILYAHPDGLMSAQDLRETLVRDHIRASRVTLARPRGFFDISLHRDCEVDGAALADWALRRPANGPSAPAASLAS</sequence>
<organism evidence="1 2">
    <name type="scientific">Ketogulonicigenium vulgare (strain WSH-001)</name>
    <dbReference type="NCBI Taxonomy" id="759362"/>
    <lineage>
        <taxon>Bacteria</taxon>
        <taxon>Pseudomonadati</taxon>
        <taxon>Pseudomonadota</taxon>
        <taxon>Alphaproteobacteria</taxon>
        <taxon>Rhodobacterales</taxon>
        <taxon>Roseobacteraceae</taxon>
        <taxon>Ketogulonicigenium</taxon>
    </lineage>
</organism>
<name>F9YA23_KETVW</name>
<evidence type="ECO:0000313" key="2">
    <source>
        <dbReference type="Proteomes" id="UP000000692"/>
    </source>
</evidence>
<keyword evidence="2" id="KW-1185">Reference proteome</keyword>
<accession>F9YA23</accession>
<dbReference type="EMBL" id="CP002018">
    <property type="protein sequence ID" value="AEM41434.1"/>
    <property type="molecule type" value="Genomic_DNA"/>
</dbReference>
<reference evidence="1 2" key="1">
    <citation type="journal article" date="2011" name="J. Bacteriol.">
        <title>Complete genome sequence of the industrial strain Ketogulonicigenium vulgare WSH-001.</title>
        <authorList>
            <person name="Liu L."/>
            <person name="Li Y."/>
            <person name="Zhang J."/>
            <person name="Zhou Z."/>
            <person name="Liu J."/>
            <person name="Li X."/>
            <person name="Zhou J."/>
            <person name="Du G."/>
            <person name="Wang L."/>
            <person name="Chen J."/>
        </authorList>
    </citation>
    <scope>NUCLEOTIDE SEQUENCE [LARGE SCALE GENOMIC DNA]</scope>
    <source>
        <strain evidence="1 2">WSH-001</strain>
    </source>
</reference>
<dbReference type="RefSeq" id="WP_013384786.1">
    <property type="nucleotide sequence ID" value="NC_017384.1"/>
</dbReference>
<evidence type="ECO:0000313" key="1">
    <source>
        <dbReference type="EMBL" id="AEM41434.1"/>
    </source>
</evidence>
<gene>
    <name evidence="1" type="ordered locus">KVU_1595</name>
</gene>
<dbReference type="AlphaFoldDB" id="F9YA23"/>
<dbReference type="Proteomes" id="UP000000692">
    <property type="component" value="Chromosome"/>
</dbReference>
<protein>
    <submittedName>
        <fullName evidence="1">Uncharacterized protein</fullName>
    </submittedName>
</protein>
<proteinExistence type="predicted"/>
<dbReference type="KEGG" id="kvl:KVU_1595"/>
<dbReference type="HOGENOM" id="CLU_2649606_0_0_5"/>